<proteinExistence type="predicted"/>
<organism evidence="1 2">
    <name type="scientific">Xanthomonas boreopolis</name>
    <dbReference type="NCBI Taxonomy" id="86183"/>
    <lineage>
        <taxon>Bacteria</taxon>
        <taxon>Pseudomonadati</taxon>
        <taxon>Pseudomonadota</taxon>
        <taxon>Gammaproteobacteria</taxon>
        <taxon>Lysobacterales</taxon>
        <taxon>Lysobacteraceae</taxon>
        <taxon>Xanthomonas</taxon>
    </lineage>
</organism>
<evidence type="ECO:0008006" key="3">
    <source>
        <dbReference type="Google" id="ProtNLM"/>
    </source>
</evidence>
<reference evidence="1" key="1">
    <citation type="journal article" date="2014" name="Int. J. Syst. Evol. Microbiol.">
        <title>Complete genome sequence of Corynebacterium casei LMG S-19264T (=DSM 44701T), isolated from a smear-ripened cheese.</title>
        <authorList>
            <consortium name="US DOE Joint Genome Institute (JGI-PGF)"/>
            <person name="Walter F."/>
            <person name="Albersmeier A."/>
            <person name="Kalinowski J."/>
            <person name="Ruckert C."/>
        </authorList>
    </citation>
    <scope>NUCLEOTIDE SEQUENCE</scope>
    <source>
        <strain evidence="1">JCM 13306</strain>
    </source>
</reference>
<keyword evidence="2" id="KW-1185">Reference proteome</keyword>
<dbReference type="RefSeq" id="WP_434027047.1">
    <property type="nucleotide sequence ID" value="NZ_BNBA01000010.1"/>
</dbReference>
<dbReference type="AlphaFoldDB" id="A0A919KI30"/>
<name>A0A919KI30_9XANT</name>
<gene>
    <name evidence="1" type="ORF">GCM10009090_15360</name>
</gene>
<dbReference type="Proteomes" id="UP000623958">
    <property type="component" value="Unassembled WGS sequence"/>
</dbReference>
<dbReference type="Pfam" id="PF24178">
    <property type="entry name" value="Subterisin"/>
    <property type="match status" value="1"/>
</dbReference>
<dbReference type="InterPro" id="IPR049805">
    <property type="entry name" value="Lasso_benenodin"/>
</dbReference>
<accession>A0A919KI30</accession>
<evidence type="ECO:0000313" key="2">
    <source>
        <dbReference type="Proteomes" id="UP000623958"/>
    </source>
</evidence>
<dbReference type="EMBL" id="BNBA01000010">
    <property type="protein sequence ID" value="GHH52152.1"/>
    <property type="molecule type" value="Genomic_DNA"/>
</dbReference>
<sequence>MNANENTRTNPQEDVVVLGTASVETKGAGEPGNEILGFVTGVGIAE</sequence>
<comment type="caution">
    <text evidence="1">The sequence shown here is derived from an EMBL/GenBank/DDBJ whole genome shotgun (WGS) entry which is preliminary data.</text>
</comment>
<protein>
    <recommendedName>
        <fullName evidence="3">Benenodin family lasso peptide</fullName>
    </recommendedName>
</protein>
<reference evidence="1" key="2">
    <citation type="submission" date="2020-09" db="EMBL/GenBank/DDBJ databases">
        <authorList>
            <person name="Sun Q."/>
            <person name="Ohkuma M."/>
        </authorList>
    </citation>
    <scope>NUCLEOTIDE SEQUENCE</scope>
    <source>
        <strain evidence="1">JCM 13306</strain>
    </source>
</reference>
<evidence type="ECO:0000313" key="1">
    <source>
        <dbReference type="EMBL" id="GHH52152.1"/>
    </source>
</evidence>
<dbReference type="NCBIfam" id="NF033522">
    <property type="entry name" value="lasso_benenodin"/>
    <property type="match status" value="1"/>
</dbReference>